<dbReference type="Proteomes" id="UP000197174">
    <property type="component" value="Unassembled WGS sequence"/>
</dbReference>
<evidence type="ECO:0000313" key="4">
    <source>
        <dbReference type="EMBL" id="OWV11527.1"/>
    </source>
</evidence>
<keyword evidence="2" id="KW-0812">Transmembrane</keyword>
<dbReference type="InterPro" id="IPR003362">
    <property type="entry name" value="Bact_transf"/>
</dbReference>
<protein>
    <recommendedName>
        <fullName evidence="3">Bacterial sugar transferase domain-containing protein</fullName>
    </recommendedName>
</protein>
<keyword evidence="2" id="KW-1133">Transmembrane helix</keyword>
<dbReference type="PANTHER" id="PTHR30576:SF0">
    <property type="entry name" value="UNDECAPRENYL-PHOSPHATE N-ACETYLGALACTOSAMINYL 1-PHOSPHATE TRANSFERASE-RELATED"/>
    <property type="match status" value="1"/>
</dbReference>
<feature type="transmembrane region" description="Helical" evidence="2">
    <location>
        <begin position="114"/>
        <end position="139"/>
    </location>
</feature>
<dbReference type="EMBL" id="MZMV01000005">
    <property type="protein sequence ID" value="OWV11527.1"/>
    <property type="molecule type" value="Genomic_DNA"/>
</dbReference>
<comment type="caution">
    <text evidence="4">The sequence shown here is derived from an EMBL/GenBank/DDBJ whole genome shotgun (WGS) entry which is preliminary data.</text>
</comment>
<evidence type="ECO:0000259" key="3">
    <source>
        <dbReference type="Pfam" id="PF02397"/>
    </source>
</evidence>
<accession>A0A2D0AX69</accession>
<dbReference type="AlphaFoldDB" id="A0A2D0AX69"/>
<keyword evidence="5" id="KW-1185">Reference proteome</keyword>
<comment type="similarity">
    <text evidence="1">Belongs to the bacterial sugar transferase family.</text>
</comment>
<feature type="domain" description="Bacterial sugar transferase" evidence="3">
    <location>
        <begin position="113"/>
        <end position="289"/>
    </location>
</feature>
<dbReference type="PANTHER" id="PTHR30576">
    <property type="entry name" value="COLANIC BIOSYNTHESIS UDP-GLUCOSE LIPID CARRIER TRANSFERASE"/>
    <property type="match status" value="1"/>
</dbReference>
<sequence length="295" mass="33278">MIMVVEADDTMPLVDRLADEFDVVVRMPASTQPDDLVAAIGRIRPQMLLLKHPLENIDVPTVTLCRQLGVEILVLARPCYGLLQPSGLRRFGGMPWIRLRPGPHRQTRVDLQRCLDLGILALGSILILPVILGICLVVASTGPPFYRQQRVGAGGRLFHVVKFRTMRTDAERDTGPVLARPGDERVTRLGSHLRRWRLDELPQLWNVLRGDMSLVGPRPERPEFIAEFRRMPHYDLRHLIRPGLTGIAQLTGGYAATVEDKLRCDLLYLNCRSLRMDLSLLALTLLELLRGFPRG</sequence>
<proteinExistence type="inferred from homology"/>
<evidence type="ECO:0000313" key="5">
    <source>
        <dbReference type="Proteomes" id="UP000197174"/>
    </source>
</evidence>
<evidence type="ECO:0000256" key="1">
    <source>
        <dbReference type="ARBA" id="ARBA00006464"/>
    </source>
</evidence>
<dbReference type="Pfam" id="PF02397">
    <property type="entry name" value="Bac_transf"/>
    <property type="match status" value="1"/>
</dbReference>
<dbReference type="GO" id="GO:0016780">
    <property type="term" value="F:phosphotransferase activity, for other substituted phosphate groups"/>
    <property type="evidence" value="ECO:0007669"/>
    <property type="project" value="TreeGrafter"/>
</dbReference>
<evidence type="ECO:0000256" key="2">
    <source>
        <dbReference type="SAM" id="Phobius"/>
    </source>
</evidence>
<keyword evidence="2" id="KW-0472">Membrane</keyword>
<reference evidence="4 5" key="1">
    <citation type="submission" date="2017-03" db="EMBL/GenBank/DDBJ databases">
        <title>Whole genome sequence of Micromonospora wenchangensis, isolated from mangrove soil.</title>
        <authorList>
            <person name="Yang H."/>
        </authorList>
    </citation>
    <scope>NUCLEOTIDE SEQUENCE [LARGE SCALE GENOMIC DNA]</scope>
    <source>
        <strain evidence="4 5">CCTCC AA 2012002</strain>
    </source>
</reference>
<name>A0A2D0AX69_9ACTN</name>
<gene>
    <name evidence="4" type="ORF">B5D80_04355</name>
</gene>
<organism evidence="4 5">
    <name type="scientific">Micromonospora wenchangensis</name>
    <dbReference type="NCBI Taxonomy" id="1185415"/>
    <lineage>
        <taxon>Bacteria</taxon>
        <taxon>Bacillati</taxon>
        <taxon>Actinomycetota</taxon>
        <taxon>Actinomycetes</taxon>
        <taxon>Micromonosporales</taxon>
        <taxon>Micromonosporaceae</taxon>
        <taxon>Micromonospora</taxon>
    </lineage>
</organism>